<evidence type="ECO:0000256" key="7">
    <source>
        <dbReference type="ARBA" id="ARBA00022737"/>
    </source>
</evidence>
<comment type="similarity">
    <text evidence="2">Belongs to the RLP family.</text>
</comment>
<comment type="subcellular location">
    <subcellularLocation>
        <location evidence="1">Membrane</location>
        <topology evidence="1">Single-pass type I membrane protein</topology>
    </subcellularLocation>
</comment>
<dbReference type="SUPFAM" id="SSF52047">
    <property type="entry name" value="RNI-like"/>
    <property type="match status" value="1"/>
</dbReference>
<feature type="transmembrane region" description="Helical" evidence="13">
    <location>
        <begin position="310"/>
        <end position="331"/>
    </location>
</feature>
<evidence type="ECO:0008006" key="16">
    <source>
        <dbReference type="Google" id="ProtNLM"/>
    </source>
</evidence>
<keyword evidence="8" id="KW-0547">Nucleotide-binding</keyword>
<organism evidence="14">
    <name type="scientific">Oryza punctata</name>
    <name type="common">Red rice</name>
    <dbReference type="NCBI Taxonomy" id="4537"/>
    <lineage>
        <taxon>Eukaryota</taxon>
        <taxon>Viridiplantae</taxon>
        <taxon>Streptophyta</taxon>
        <taxon>Embryophyta</taxon>
        <taxon>Tracheophyta</taxon>
        <taxon>Spermatophyta</taxon>
        <taxon>Magnoliopsida</taxon>
        <taxon>Liliopsida</taxon>
        <taxon>Poales</taxon>
        <taxon>Poaceae</taxon>
        <taxon>BOP clade</taxon>
        <taxon>Oryzoideae</taxon>
        <taxon>Oryzeae</taxon>
        <taxon>Oryzinae</taxon>
        <taxon>Oryza</taxon>
    </lineage>
</organism>
<evidence type="ECO:0000313" key="15">
    <source>
        <dbReference type="Proteomes" id="UP000026962"/>
    </source>
</evidence>
<evidence type="ECO:0000256" key="12">
    <source>
        <dbReference type="ARBA" id="ARBA00023180"/>
    </source>
</evidence>
<dbReference type="Gene3D" id="3.80.10.10">
    <property type="entry name" value="Ribonuclease Inhibitor"/>
    <property type="match status" value="1"/>
</dbReference>
<evidence type="ECO:0000256" key="9">
    <source>
        <dbReference type="ARBA" id="ARBA00022840"/>
    </source>
</evidence>
<dbReference type="PANTHER" id="PTHR48063">
    <property type="entry name" value="LRR RECEPTOR-LIKE KINASE"/>
    <property type="match status" value="1"/>
</dbReference>
<dbReference type="PRINTS" id="PR00019">
    <property type="entry name" value="LEURICHRPT"/>
</dbReference>
<dbReference type="Pfam" id="PF00560">
    <property type="entry name" value="LRR_1"/>
    <property type="match status" value="1"/>
</dbReference>
<evidence type="ECO:0000256" key="5">
    <source>
        <dbReference type="ARBA" id="ARBA00022692"/>
    </source>
</evidence>
<dbReference type="InterPro" id="IPR001611">
    <property type="entry name" value="Leu-rich_rpt"/>
</dbReference>
<dbReference type="PANTHER" id="PTHR48063:SF72">
    <property type="entry name" value="HCRVF1 PROTEIN-LIKE"/>
    <property type="match status" value="1"/>
</dbReference>
<dbReference type="FunFam" id="3.80.10.10:FF:000111">
    <property type="entry name" value="LRR receptor-like serine/threonine-protein kinase ERECTA"/>
    <property type="match status" value="1"/>
</dbReference>
<dbReference type="STRING" id="4537.A0A0E0M6V7"/>
<dbReference type="PROSITE" id="PS51450">
    <property type="entry name" value="LRR"/>
    <property type="match status" value="1"/>
</dbReference>
<evidence type="ECO:0000256" key="10">
    <source>
        <dbReference type="ARBA" id="ARBA00022989"/>
    </source>
</evidence>
<evidence type="ECO:0000256" key="1">
    <source>
        <dbReference type="ARBA" id="ARBA00004479"/>
    </source>
</evidence>
<keyword evidence="5 13" id="KW-0812">Transmembrane</keyword>
<dbReference type="Proteomes" id="UP000026962">
    <property type="component" value="Chromosome 10"/>
</dbReference>
<dbReference type="InterPro" id="IPR046956">
    <property type="entry name" value="RLP23-like"/>
</dbReference>
<dbReference type="InterPro" id="IPR032675">
    <property type="entry name" value="LRR_dom_sf"/>
</dbReference>
<dbReference type="EnsemblPlants" id="OPUNC10G06320.1">
    <property type="protein sequence ID" value="OPUNC10G06320.1"/>
    <property type="gene ID" value="OPUNC10G06320"/>
</dbReference>
<evidence type="ECO:0000256" key="4">
    <source>
        <dbReference type="ARBA" id="ARBA00022626"/>
    </source>
</evidence>
<dbReference type="AlphaFoldDB" id="A0A0E0M6V7"/>
<reference evidence="14" key="1">
    <citation type="submission" date="2015-04" db="UniProtKB">
        <authorList>
            <consortium name="EnsemblPlants"/>
        </authorList>
    </citation>
    <scope>IDENTIFICATION</scope>
</reference>
<dbReference type="Pfam" id="PF13855">
    <property type="entry name" value="LRR_8"/>
    <property type="match status" value="2"/>
</dbReference>
<dbReference type="eggNOG" id="KOG0619">
    <property type="taxonomic scope" value="Eukaryota"/>
</dbReference>
<keyword evidence="7" id="KW-0677">Repeat</keyword>
<sequence length="365" mass="40883">MTELFNRLHGCSWRNLEMFFLSYCNLTGSLPTAIHARTLKQPDLADLSSNNLTGPVPLWIGELTNLTELTLSYNKLDGAIYEGHLLGLRRLEKLSLSGNSVAITVNSTLVPPTNLTDIQLRSCRIGPKFPTWLRWQTRLFNLDISNASISDVVPDWFWKAASSASIINMRFNKIQGSLPSSMEFMALTGGIPKVIGTLVALTNLNLSWNSLTGEIPEKIGSLPQLESLDLSHNMLSGEIPNSIASLTYLSHMNLSYNNLSGRIPRGNQLDVLEDPASIYIGNNGLCGYPLPKNCSMLIVKFIEMNWTRSFLLSTIIGFVVVILPVFYLMLLSSRWRHNCFMFVEGLYDRMYVQVAIACRRLRKTS</sequence>
<evidence type="ECO:0000256" key="2">
    <source>
        <dbReference type="ARBA" id="ARBA00009592"/>
    </source>
</evidence>
<name>A0A0E0M6V7_ORYPU</name>
<evidence type="ECO:0000256" key="3">
    <source>
        <dbReference type="ARBA" id="ARBA00022614"/>
    </source>
</evidence>
<keyword evidence="12" id="KW-0325">Glycoprotein</keyword>
<evidence type="ECO:0000256" key="6">
    <source>
        <dbReference type="ARBA" id="ARBA00022729"/>
    </source>
</evidence>
<evidence type="ECO:0000256" key="11">
    <source>
        <dbReference type="ARBA" id="ARBA00023136"/>
    </source>
</evidence>
<dbReference type="GO" id="GO:0009742">
    <property type="term" value="P:brassinosteroid mediated signaling pathway"/>
    <property type="evidence" value="ECO:0007669"/>
    <property type="project" value="UniProtKB-KW"/>
</dbReference>
<accession>A0A0E0M6V7</accession>
<dbReference type="GO" id="GO:0005524">
    <property type="term" value="F:ATP binding"/>
    <property type="evidence" value="ECO:0007669"/>
    <property type="project" value="UniProtKB-KW"/>
</dbReference>
<keyword evidence="11 13" id="KW-0472">Membrane</keyword>
<dbReference type="Gramene" id="OPUNC10G06320.1">
    <property type="protein sequence ID" value="OPUNC10G06320.1"/>
    <property type="gene ID" value="OPUNC10G06320"/>
</dbReference>
<dbReference type="HOGENOM" id="CLU_000288_18_11_1"/>
<keyword evidence="6" id="KW-0732">Signal</keyword>
<keyword evidence="10 13" id="KW-1133">Transmembrane helix</keyword>
<keyword evidence="4" id="KW-1070">Brassinosteroid signaling pathway</keyword>
<reference evidence="14" key="2">
    <citation type="submission" date="2018-05" db="EMBL/GenBank/DDBJ databases">
        <title>OpunRS2 (Oryza punctata Reference Sequence Version 2).</title>
        <authorList>
            <person name="Zhang J."/>
            <person name="Kudrna D."/>
            <person name="Lee S."/>
            <person name="Talag J."/>
            <person name="Welchert J."/>
            <person name="Wing R.A."/>
        </authorList>
    </citation>
    <scope>NUCLEOTIDE SEQUENCE [LARGE SCALE GENOMIC DNA]</scope>
</reference>
<keyword evidence="15" id="KW-1185">Reference proteome</keyword>
<evidence type="ECO:0000256" key="13">
    <source>
        <dbReference type="SAM" id="Phobius"/>
    </source>
</evidence>
<evidence type="ECO:0000256" key="8">
    <source>
        <dbReference type="ARBA" id="ARBA00022741"/>
    </source>
</evidence>
<dbReference type="OMA" id="NATWIGD"/>
<keyword evidence="9" id="KW-0067">ATP-binding</keyword>
<keyword evidence="3" id="KW-0433">Leucine-rich repeat</keyword>
<protein>
    <recommendedName>
        <fullName evidence="16">Leucine-rich repeat-containing N-terminal plant-type domain-containing protein</fullName>
    </recommendedName>
</protein>
<evidence type="ECO:0000313" key="14">
    <source>
        <dbReference type="EnsemblPlants" id="OPUNC10G06320.1"/>
    </source>
</evidence>
<proteinExistence type="inferred from homology"/>
<dbReference type="GO" id="GO:0016020">
    <property type="term" value="C:membrane"/>
    <property type="evidence" value="ECO:0007669"/>
    <property type="project" value="UniProtKB-SubCell"/>
</dbReference>